<dbReference type="CDD" id="cd14277">
    <property type="entry name" value="UBA_UBP2_like"/>
    <property type="match status" value="1"/>
</dbReference>
<feature type="compositionally biased region" description="Low complexity" evidence="4">
    <location>
        <begin position="686"/>
        <end position="695"/>
    </location>
</feature>
<dbReference type="SUPFAM" id="SSF46934">
    <property type="entry name" value="UBA-like"/>
    <property type="match status" value="1"/>
</dbReference>
<dbReference type="PANTHER" id="PTHR16308:SF13">
    <property type="entry name" value="PROTEIN LINGERER"/>
    <property type="match status" value="1"/>
</dbReference>
<keyword evidence="2" id="KW-0963">Cytoplasm</keyword>
<feature type="compositionally biased region" description="Polar residues" evidence="4">
    <location>
        <begin position="782"/>
        <end position="797"/>
    </location>
</feature>
<proteinExistence type="predicted"/>
<feature type="compositionally biased region" description="Basic and acidic residues" evidence="4">
    <location>
        <begin position="160"/>
        <end position="184"/>
    </location>
</feature>
<feature type="compositionally biased region" description="Basic and acidic residues" evidence="4">
    <location>
        <begin position="26"/>
        <end position="44"/>
    </location>
</feature>
<feature type="region of interest" description="Disordered" evidence="4">
    <location>
        <begin position="384"/>
        <end position="424"/>
    </location>
</feature>
<comment type="caution">
    <text evidence="5">The sequence shown here is derived from an EMBL/GenBank/DDBJ whole genome shotgun (WGS) entry which is preliminary data.</text>
</comment>
<feature type="compositionally biased region" description="Polar residues" evidence="4">
    <location>
        <begin position="696"/>
        <end position="715"/>
    </location>
</feature>
<evidence type="ECO:0000313" key="6">
    <source>
        <dbReference type="Proteomes" id="UP001607302"/>
    </source>
</evidence>
<dbReference type="InterPro" id="IPR022166">
    <property type="entry name" value="UBAP2/Lig"/>
</dbReference>
<dbReference type="AlphaFoldDB" id="A0ABD2B9R3"/>
<feature type="compositionally biased region" description="Low complexity" evidence="4">
    <location>
        <begin position="1"/>
        <end position="12"/>
    </location>
</feature>
<feature type="region of interest" description="Disordered" evidence="4">
    <location>
        <begin position="736"/>
        <end position="809"/>
    </location>
</feature>
<dbReference type="EMBL" id="JAUDFV010000130">
    <property type="protein sequence ID" value="KAL2729470.1"/>
    <property type="molecule type" value="Genomic_DNA"/>
</dbReference>
<feature type="region of interest" description="Disordered" evidence="4">
    <location>
        <begin position="611"/>
        <end position="632"/>
    </location>
</feature>
<feature type="compositionally biased region" description="Low complexity" evidence="4">
    <location>
        <begin position="798"/>
        <end position="807"/>
    </location>
</feature>
<name>A0ABD2B9R3_VESSQ</name>
<feature type="compositionally biased region" description="Low complexity" evidence="4">
    <location>
        <begin position="758"/>
        <end position="781"/>
    </location>
</feature>
<keyword evidence="3" id="KW-0597">Phosphoprotein</keyword>
<dbReference type="InterPro" id="IPR009060">
    <property type="entry name" value="UBA-like_sf"/>
</dbReference>
<feature type="compositionally biased region" description="Polar residues" evidence="4">
    <location>
        <begin position="218"/>
        <end position="232"/>
    </location>
</feature>
<evidence type="ECO:0000256" key="2">
    <source>
        <dbReference type="ARBA" id="ARBA00022490"/>
    </source>
</evidence>
<dbReference type="GO" id="GO:0005737">
    <property type="term" value="C:cytoplasm"/>
    <property type="evidence" value="ECO:0007669"/>
    <property type="project" value="UniProtKB-SubCell"/>
</dbReference>
<evidence type="ECO:0000256" key="1">
    <source>
        <dbReference type="ARBA" id="ARBA00004496"/>
    </source>
</evidence>
<protein>
    <submittedName>
        <fullName evidence="5">Protein lingerer isoform X1</fullName>
    </submittedName>
</protein>
<comment type="subcellular location">
    <subcellularLocation>
        <location evidence="1">Cytoplasm</location>
    </subcellularLocation>
</comment>
<feature type="region of interest" description="Disordered" evidence="4">
    <location>
        <begin position="114"/>
        <end position="264"/>
    </location>
</feature>
<dbReference type="Gene3D" id="1.10.8.10">
    <property type="entry name" value="DNA helicase RuvA subunit, C-terminal domain"/>
    <property type="match status" value="1"/>
</dbReference>
<feature type="compositionally biased region" description="Polar residues" evidence="4">
    <location>
        <begin position="123"/>
        <end position="135"/>
    </location>
</feature>
<accession>A0ABD2B9R3</accession>
<feature type="compositionally biased region" description="Polar residues" evidence="4">
    <location>
        <begin position="384"/>
        <end position="404"/>
    </location>
</feature>
<evidence type="ECO:0000256" key="3">
    <source>
        <dbReference type="ARBA" id="ARBA00022553"/>
    </source>
</evidence>
<evidence type="ECO:0000256" key="4">
    <source>
        <dbReference type="SAM" id="MobiDB-lite"/>
    </source>
</evidence>
<dbReference type="Proteomes" id="UP001607302">
    <property type="component" value="Unassembled WGS sequence"/>
</dbReference>
<feature type="region of interest" description="Disordered" evidence="4">
    <location>
        <begin position="686"/>
        <end position="715"/>
    </location>
</feature>
<gene>
    <name evidence="5" type="ORF">V1478_005760</name>
</gene>
<feature type="compositionally biased region" description="Polar residues" evidence="4">
    <location>
        <begin position="13"/>
        <end position="25"/>
    </location>
</feature>
<sequence length="885" mass="95025">MSSSNKTSVSSSGRGTNKNKLSQQHGKSDHHQTKSSDSTKHDKMQPNTVQVRHAQIIDTRMGGVEDPVFKERIKEVMDLTCRSEDEVIMALHDSDGDLNRAAIDLLEGVKTEWEVKKKKPRQPSGSKQTADQPGGQNDGGDWEERRNQRSGGPPRMRGRANHDNREWRGRENKENERNMEESARDGSYSGSRRGRGGPGRSGRGGRGGGRGLGPRTFANRNDPASTSSTHSFSRPIDTWAGSEEQQQSIQEPKMEAWNNYESTEDWDNEEYTGSLADTKVFTPSTSLTEQAPVHDEPKTSDLQSIQSNQTVNLGLLQQEEISKLSEIPTIQQQALIPQQAQQQQTVLSLPTMQLSQQPNAISGGVLTAAQTQYLTQLTQQTSENLKTAGQSSFPSSITNQPQRQSKQRPRVPPPSKIPSSAVEMPGDAVNSGIGFLDVQFGALEFGSDSSSLDGSANEKYNSSNNTISNVDVPPTTNTVNTAGTNSSIDIETTQTSTTPFNATSQMLSSSDSLPVSNDHSINSQTFAGRGSTGQTLDITKQDFTSQVSPGNAATYGAATYQSQKTSFQPSSATQSTYNTYSTNTQSGQSFQTVSVTNANTYSATATVSQTSYNSSSSFPQSNSSNFSQASPSASTSAASVYNQPTTTNQVYQSTSGYASTTTSQYQASSVATNTVSNSNTGYQASGYQGSSSFQSTPQAYQPSATTFSSPITQTSGPYQSAAQSVYASAYGNYTSQPQTASHNHKLNSSTTKDSQYESSTTTSNNSLATTTTTTLGLSSASVNSSQTKVTSSNAVPKSTSSGVVTGSSGTGNITGGGAAGSMAPMLSHQYIMGQGVPYTFQQPMYSYEDLQLMQQRIPHMVSCLIYKVALHEHPYNSFKYIFPRS</sequence>
<feature type="compositionally biased region" description="Polar residues" evidence="4">
    <location>
        <begin position="736"/>
        <end position="757"/>
    </location>
</feature>
<feature type="compositionally biased region" description="Gly residues" evidence="4">
    <location>
        <begin position="196"/>
        <end position="212"/>
    </location>
</feature>
<reference evidence="5 6" key="1">
    <citation type="journal article" date="2024" name="Ann. Entomol. Soc. Am.">
        <title>Genomic analyses of the southern and eastern yellowjacket wasps (Hymenoptera: Vespidae) reveal evolutionary signatures of social life.</title>
        <authorList>
            <person name="Catto M.A."/>
            <person name="Caine P.B."/>
            <person name="Orr S.E."/>
            <person name="Hunt B.G."/>
            <person name="Goodisman M.A.D."/>
        </authorList>
    </citation>
    <scope>NUCLEOTIDE SEQUENCE [LARGE SCALE GENOMIC DNA]</scope>
    <source>
        <strain evidence="5">233</strain>
        <tissue evidence="5">Head and thorax</tissue>
    </source>
</reference>
<organism evidence="5 6">
    <name type="scientific">Vespula squamosa</name>
    <name type="common">Southern yellow jacket</name>
    <name type="synonym">Wasp</name>
    <dbReference type="NCBI Taxonomy" id="30214"/>
    <lineage>
        <taxon>Eukaryota</taxon>
        <taxon>Metazoa</taxon>
        <taxon>Ecdysozoa</taxon>
        <taxon>Arthropoda</taxon>
        <taxon>Hexapoda</taxon>
        <taxon>Insecta</taxon>
        <taxon>Pterygota</taxon>
        <taxon>Neoptera</taxon>
        <taxon>Endopterygota</taxon>
        <taxon>Hymenoptera</taxon>
        <taxon>Apocrita</taxon>
        <taxon>Aculeata</taxon>
        <taxon>Vespoidea</taxon>
        <taxon>Vespidae</taxon>
        <taxon>Vespinae</taxon>
        <taxon>Vespula</taxon>
    </lineage>
</organism>
<keyword evidence="6" id="KW-1185">Reference proteome</keyword>
<feature type="region of interest" description="Disordered" evidence="4">
    <location>
        <begin position="1"/>
        <end position="59"/>
    </location>
</feature>
<dbReference type="Pfam" id="PF12478">
    <property type="entry name" value="UBAP2-Lig"/>
    <property type="match status" value="1"/>
</dbReference>
<evidence type="ECO:0000313" key="5">
    <source>
        <dbReference type="EMBL" id="KAL2729470.1"/>
    </source>
</evidence>
<dbReference type="PANTHER" id="PTHR16308">
    <property type="entry name" value="UBIQUITIN ASSOCIATED PROTEIN 2-LIKE/LINGERER"/>
    <property type="match status" value="1"/>
</dbReference>
<dbReference type="InterPro" id="IPR051833">
    <property type="entry name" value="TC-DDR_regulator"/>
</dbReference>